<evidence type="ECO:0000256" key="1">
    <source>
        <dbReference type="SAM" id="MobiDB-lite"/>
    </source>
</evidence>
<dbReference type="Proteomes" id="UP001216907">
    <property type="component" value="Unassembled WGS sequence"/>
</dbReference>
<keyword evidence="2" id="KW-0732">Signal</keyword>
<dbReference type="RefSeq" id="WP_277860388.1">
    <property type="nucleotide sequence ID" value="NZ_JARRAG010000002.1"/>
</dbReference>
<dbReference type="InterPro" id="IPR013830">
    <property type="entry name" value="SGNH_hydro"/>
</dbReference>
<feature type="chain" id="PRO_5046704905" evidence="2">
    <location>
        <begin position="29"/>
        <end position="404"/>
    </location>
</feature>
<feature type="signal peptide" evidence="2">
    <location>
        <begin position="1"/>
        <end position="28"/>
    </location>
</feature>
<dbReference type="EC" id="3.1.-.-" evidence="4"/>
<evidence type="ECO:0000256" key="2">
    <source>
        <dbReference type="SAM" id="SignalP"/>
    </source>
</evidence>
<dbReference type="PANTHER" id="PTHR14209">
    <property type="entry name" value="ISOAMYL ACETATE-HYDROLYZING ESTERASE 1"/>
    <property type="match status" value="1"/>
</dbReference>
<dbReference type="CDD" id="cd01834">
    <property type="entry name" value="SGNH_hydrolase_like_2"/>
    <property type="match status" value="1"/>
</dbReference>
<accession>A0ABT6F8X4</accession>
<evidence type="ECO:0000259" key="3">
    <source>
        <dbReference type="Pfam" id="PF13472"/>
    </source>
</evidence>
<feature type="domain" description="SGNH hydrolase-type esterase" evidence="3">
    <location>
        <begin position="59"/>
        <end position="231"/>
    </location>
</feature>
<dbReference type="Gene3D" id="3.40.50.1110">
    <property type="entry name" value="SGNH hydrolase"/>
    <property type="match status" value="1"/>
</dbReference>
<evidence type="ECO:0000313" key="5">
    <source>
        <dbReference type="Proteomes" id="UP001216907"/>
    </source>
</evidence>
<evidence type="ECO:0000313" key="4">
    <source>
        <dbReference type="EMBL" id="MDG3004026.1"/>
    </source>
</evidence>
<protein>
    <submittedName>
        <fullName evidence="4">SGNH/GDSL hydrolase family protein</fullName>
        <ecNumber evidence="4">3.1.-.-</ecNumber>
    </submittedName>
</protein>
<keyword evidence="5" id="KW-1185">Reference proteome</keyword>
<keyword evidence="4" id="KW-0378">Hydrolase</keyword>
<sequence>MPAARLSPARTLLAGLLILAATASTAVAKPPPPPWDFHSGDRVVLVGDTFIERDQRYGYLETSLTLANPDKDLTFRNLGWSGDTVRGLSRAGFDPPEAGFRELKRQVTDAKPTVLVVGYGMADSFDGEAGLSRFVEGYNAFLDAVAPLKARLVLLSPLPHETMPPPLPDPSAHNRDLRLYADAVRKIAEERDAAFVDLFDAFAKDRARLESRPTGSAPDTDDGIHLTELGSWRLANLPVLGLNPDPSSHTKVVTAGDAPVRYVAAGPLPPPASPQKGEDSADARKLKVEKLKPGRYTLKIDGRAVATKTDAEWAAGQTIPIVPEAEQVEKLRAAINAKNLLFFYRWRPQNITYLFGFRKHEQGRNAVEIPQFDPLVDAKEKEIAALRKPVPHTYELVPESEASR</sequence>
<dbReference type="GO" id="GO:0016787">
    <property type="term" value="F:hydrolase activity"/>
    <property type="evidence" value="ECO:0007669"/>
    <property type="project" value="UniProtKB-KW"/>
</dbReference>
<proteinExistence type="predicted"/>
<organism evidence="4 5">
    <name type="scientific">Paludisphaera mucosa</name>
    <dbReference type="NCBI Taxonomy" id="3030827"/>
    <lineage>
        <taxon>Bacteria</taxon>
        <taxon>Pseudomonadati</taxon>
        <taxon>Planctomycetota</taxon>
        <taxon>Planctomycetia</taxon>
        <taxon>Isosphaerales</taxon>
        <taxon>Isosphaeraceae</taxon>
        <taxon>Paludisphaera</taxon>
    </lineage>
</organism>
<feature type="region of interest" description="Disordered" evidence="1">
    <location>
        <begin position="263"/>
        <end position="283"/>
    </location>
</feature>
<dbReference type="InterPro" id="IPR036514">
    <property type="entry name" value="SGNH_hydro_sf"/>
</dbReference>
<comment type="caution">
    <text evidence="4">The sequence shown here is derived from an EMBL/GenBank/DDBJ whole genome shotgun (WGS) entry which is preliminary data.</text>
</comment>
<reference evidence="4 5" key="1">
    <citation type="submission" date="2023-03" db="EMBL/GenBank/DDBJ databases">
        <title>Paludisphaera mucosa sp. nov. a novel planctomycete from northern fen.</title>
        <authorList>
            <person name="Ivanova A."/>
        </authorList>
    </citation>
    <scope>NUCLEOTIDE SEQUENCE [LARGE SCALE GENOMIC DNA]</scope>
    <source>
        <strain evidence="4 5">Pla2</strain>
    </source>
</reference>
<dbReference type="InterPro" id="IPR045136">
    <property type="entry name" value="Iah1-like"/>
</dbReference>
<dbReference type="Pfam" id="PF13472">
    <property type="entry name" value="Lipase_GDSL_2"/>
    <property type="match status" value="1"/>
</dbReference>
<gene>
    <name evidence="4" type="ORF">PZE19_09600</name>
</gene>
<name>A0ABT6F8X4_9BACT</name>
<dbReference type="PANTHER" id="PTHR14209:SF19">
    <property type="entry name" value="ISOAMYL ACETATE-HYDROLYZING ESTERASE 1 HOMOLOG"/>
    <property type="match status" value="1"/>
</dbReference>
<dbReference type="EMBL" id="JARRAG010000002">
    <property type="protein sequence ID" value="MDG3004026.1"/>
    <property type="molecule type" value="Genomic_DNA"/>
</dbReference>
<dbReference type="SUPFAM" id="SSF52266">
    <property type="entry name" value="SGNH hydrolase"/>
    <property type="match status" value="1"/>
</dbReference>